<accession>A0A6P9ERT7</accession>
<dbReference type="Proteomes" id="UP000235220">
    <property type="component" value="Chromosome 6"/>
</dbReference>
<dbReference type="InterPro" id="IPR043502">
    <property type="entry name" value="DNA/RNA_pol_sf"/>
</dbReference>
<dbReference type="RefSeq" id="XP_035546578.1">
    <property type="nucleotide sequence ID" value="XM_035690685.1"/>
</dbReference>
<evidence type="ECO:0000313" key="4">
    <source>
        <dbReference type="RefSeq" id="XP_035546578.1"/>
    </source>
</evidence>
<dbReference type="SUPFAM" id="SSF56672">
    <property type="entry name" value="DNA/RNA polymerases"/>
    <property type="match status" value="1"/>
</dbReference>
<dbReference type="Gene3D" id="3.10.10.10">
    <property type="entry name" value="HIV Type 1 Reverse Transcriptase, subunit A, domain 1"/>
    <property type="match status" value="1"/>
</dbReference>
<dbReference type="AlphaFoldDB" id="A0A6P9ERT7"/>
<evidence type="ECO:0000313" key="3">
    <source>
        <dbReference type="Proteomes" id="UP000235220"/>
    </source>
</evidence>
<name>A0A6P9ERT7_JUGRE</name>
<dbReference type="PANTHER" id="PTHR33067:SF32">
    <property type="entry name" value="ASPARTIC PEPTIDASE DDI1-TYPE DOMAIN-CONTAINING PROTEIN"/>
    <property type="match status" value="1"/>
</dbReference>
<feature type="compositionally biased region" description="Low complexity" evidence="1">
    <location>
        <begin position="193"/>
        <end position="203"/>
    </location>
</feature>
<dbReference type="KEGG" id="jre:108985990"/>
<reference evidence="4" key="1">
    <citation type="submission" date="2025-08" db="UniProtKB">
        <authorList>
            <consortium name="RefSeq"/>
        </authorList>
    </citation>
    <scope>IDENTIFICATION</scope>
    <source>
        <tissue evidence="4">Leaves</tissue>
    </source>
</reference>
<dbReference type="PANTHER" id="PTHR33067">
    <property type="entry name" value="RNA-DIRECTED DNA POLYMERASE-RELATED"/>
    <property type="match status" value="1"/>
</dbReference>
<dbReference type="InParanoid" id="A0A6P9ERT7"/>
<dbReference type="Gene3D" id="2.40.70.10">
    <property type="entry name" value="Acid Proteases"/>
    <property type="match status" value="1"/>
</dbReference>
<feature type="region of interest" description="Disordered" evidence="1">
    <location>
        <begin position="239"/>
        <end position="260"/>
    </location>
</feature>
<feature type="region of interest" description="Disordered" evidence="1">
    <location>
        <begin position="129"/>
        <end position="209"/>
    </location>
</feature>
<gene>
    <name evidence="4" type="primary">LOC108985990</name>
</gene>
<evidence type="ECO:0000256" key="1">
    <source>
        <dbReference type="SAM" id="MobiDB-lite"/>
    </source>
</evidence>
<feature type="compositionally biased region" description="Low complexity" evidence="1">
    <location>
        <begin position="158"/>
        <end position="176"/>
    </location>
</feature>
<proteinExistence type="predicted"/>
<protein>
    <submittedName>
        <fullName evidence="4">Uncharacterized protein LOC108985990</fullName>
    </submittedName>
</protein>
<keyword evidence="2" id="KW-0812">Transmembrane</keyword>
<keyword evidence="2" id="KW-0472">Membrane</keyword>
<keyword evidence="3" id="KW-1185">Reference proteome</keyword>
<evidence type="ECO:0000256" key="2">
    <source>
        <dbReference type="SAM" id="Phobius"/>
    </source>
</evidence>
<organism evidence="3 4">
    <name type="scientific">Juglans regia</name>
    <name type="common">English walnut</name>
    <dbReference type="NCBI Taxonomy" id="51240"/>
    <lineage>
        <taxon>Eukaryota</taxon>
        <taxon>Viridiplantae</taxon>
        <taxon>Streptophyta</taxon>
        <taxon>Embryophyta</taxon>
        <taxon>Tracheophyta</taxon>
        <taxon>Spermatophyta</taxon>
        <taxon>Magnoliopsida</taxon>
        <taxon>eudicotyledons</taxon>
        <taxon>Gunneridae</taxon>
        <taxon>Pentapetalae</taxon>
        <taxon>rosids</taxon>
        <taxon>fabids</taxon>
        <taxon>Fagales</taxon>
        <taxon>Juglandaceae</taxon>
        <taxon>Juglans</taxon>
    </lineage>
</organism>
<sequence length="571" mass="64498">MCNGEFFSKEPNEALPFFYYLAESVQQWNTQTNRVSLTAQPLRAIAGGGRYELKEDTNVQARIAALTRRLEVMEMEKVKAVKTVEVCSLCTDSNHKTQDCLVMPVFQQSDSEQMQLVNWVNRAQNQPFSNTYNPGWRNHPNFSCRNDKPDRSPPPSQQPFHQAAPQHQYQPYQSSQNYHFVAPPGFQPHVTAQSSQSQSSGRSSLDDREVFETVKDVLTLRSGKEVPQPEMTMDTQVVAPTPKDATETDEAEKEPEVVRPELKKPVSADVETSRGYQPVVSYPQRLASVQKNKCHTEIQEIFKQVKINIPLLDVIQQVPSYAKFLKDLCAVKRKLNVKKKAFLTEQVSALILSETPQKFRDPGSPSISIIIGESRIGRALLDLGSSVKMLPFSVYEQLGLGELKKTSIMLQLADKSVKELKGIVEDVLVQVDKFYYPVDFVVLDISGVLKLTFGNMALELNVFNACKMPTHFDDTTDIKGIDAVVCTRRIHLEDDARPVHDAQRRLNPTMKEVVKVEVLKLFAVGIIYPISDSKWHLRIRKKSLSPVLLAPLLLPECLLVCVMLQLIFRDA</sequence>
<dbReference type="CDD" id="cd00303">
    <property type="entry name" value="retropepsin_like"/>
    <property type="match status" value="1"/>
</dbReference>
<feature type="transmembrane region" description="Helical" evidence="2">
    <location>
        <begin position="543"/>
        <end position="568"/>
    </location>
</feature>
<dbReference type="OrthoDB" id="778454at2759"/>
<dbReference type="GeneID" id="108985990"/>
<dbReference type="InterPro" id="IPR021109">
    <property type="entry name" value="Peptidase_aspartic_dom_sf"/>
</dbReference>
<keyword evidence="2" id="KW-1133">Transmembrane helix</keyword>